<name>A0A5R8QD26_9FIRM</name>
<dbReference type="OrthoDB" id="6910425at2"/>
<comment type="caution">
    <text evidence="1">The sequence shown here is derived from an EMBL/GenBank/DDBJ whole genome shotgun (WGS) entry which is preliminary data.</text>
</comment>
<gene>
    <name evidence="1" type="ORF">FEZ08_05655</name>
</gene>
<protein>
    <submittedName>
        <fullName evidence="1">Uncharacterized protein</fullName>
    </submittedName>
</protein>
<dbReference type="InParanoid" id="A0A5R8QD26"/>
<keyword evidence="2" id="KW-1185">Reference proteome</keyword>
<dbReference type="EMBL" id="VBWP01000004">
    <property type="protein sequence ID" value="TLG74190.1"/>
    <property type="molecule type" value="Genomic_DNA"/>
</dbReference>
<organism evidence="1 2">
    <name type="scientific">Culicoidibacter larvae</name>
    <dbReference type="NCBI Taxonomy" id="2579976"/>
    <lineage>
        <taxon>Bacteria</taxon>
        <taxon>Bacillati</taxon>
        <taxon>Bacillota</taxon>
        <taxon>Culicoidibacteria</taxon>
        <taxon>Culicoidibacterales</taxon>
        <taxon>Culicoidibacteraceae</taxon>
        <taxon>Culicoidibacter</taxon>
    </lineage>
</organism>
<accession>A0A5R8QD26</accession>
<sequence>MSESSSLFVHVHITKENLNNFMNSAAKNVGEYLDWLPWFELKQRVYGDVPELLKNSDGRNQGLSGHAIGAEHMRYDPETQVFTLDNLFLSESFEVFLPIVAALRGLEQYIEPDTDNNFVLIYPYWWGETSQMDEPPFNMYVSFEAGKSYLPDKIDLKHAQLANQFFDANGEALANEIIEKYGRI</sequence>
<dbReference type="AlphaFoldDB" id="A0A5R8QD26"/>
<dbReference type="RefSeq" id="WP_138190742.1">
    <property type="nucleotide sequence ID" value="NZ_VBWP01000004.1"/>
</dbReference>
<evidence type="ECO:0000313" key="2">
    <source>
        <dbReference type="Proteomes" id="UP000306912"/>
    </source>
</evidence>
<evidence type="ECO:0000313" key="1">
    <source>
        <dbReference type="EMBL" id="TLG74190.1"/>
    </source>
</evidence>
<dbReference type="Proteomes" id="UP000306912">
    <property type="component" value="Unassembled WGS sequence"/>
</dbReference>
<reference evidence="1 2" key="1">
    <citation type="submission" date="2019-05" db="EMBL/GenBank/DDBJ databases">
        <title>Culicoidintestinum kansasii gen. nov., sp. nov. from the gastrointestinal tract of the biting midge, Culicoides sonorensis.</title>
        <authorList>
            <person name="Neupane S."/>
            <person name="Ghosh A."/>
            <person name="Gunther S."/>
            <person name="Martin K."/>
            <person name="Zurek L."/>
        </authorList>
    </citation>
    <scope>NUCLEOTIDE SEQUENCE [LARGE SCALE GENOMIC DNA]</scope>
    <source>
        <strain evidence="1 2">CS-1</strain>
    </source>
</reference>
<proteinExistence type="predicted"/>